<dbReference type="InterPro" id="IPR019734">
    <property type="entry name" value="TPR_rpt"/>
</dbReference>
<evidence type="ECO:0000313" key="8">
    <source>
        <dbReference type="Proteomes" id="UP001194714"/>
    </source>
</evidence>
<dbReference type="PANTHER" id="PTHR45641">
    <property type="entry name" value="TETRATRICOPEPTIDE REPEAT PROTEIN (AFU_ORTHOLOGUE AFUA_6G03870)"/>
    <property type="match status" value="1"/>
</dbReference>
<dbReference type="Gene3D" id="3.40.50.300">
    <property type="entry name" value="P-loop containing nucleotide triphosphate hydrolases"/>
    <property type="match status" value="1"/>
</dbReference>
<keyword evidence="4" id="KW-0175">Coiled coil</keyword>
<comment type="caution">
    <text evidence="7">The sequence shown here is derived from an EMBL/GenBank/DDBJ whole genome shotgun (WGS) entry which is preliminary data.</text>
</comment>
<dbReference type="Pfam" id="PF13365">
    <property type="entry name" value="Trypsin_2"/>
    <property type="match status" value="1"/>
</dbReference>
<dbReference type="PANTHER" id="PTHR45641:SF19">
    <property type="entry name" value="NEPHROCYSTIN-3"/>
    <property type="match status" value="1"/>
</dbReference>
<feature type="repeat" description="TPR" evidence="3">
    <location>
        <begin position="841"/>
        <end position="874"/>
    </location>
</feature>
<name>A0ABS0AZP5_9BACT</name>
<dbReference type="SUPFAM" id="SSF50494">
    <property type="entry name" value="Trypsin-like serine proteases"/>
    <property type="match status" value="1"/>
</dbReference>
<dbReference type="EMBL" id="JAAEJV010000010">
    <property type="protein sequence ID" value="MBF5059077.1"/>
    <property type="molecule type" value="Genomic_DNA"/>
</dbReference>
<dbReference type="InterPro" id="IPR043504">
    <property type="entry name" value="Peptidase_S1_PA_chymotrypsin"/>
</dbReference>
<dbReference type="InterPro" id="IPR002182">
    <property type="entry name" value="NB-ARC"/>
</dbReference>
<dbReference type="RefSeq" id="WP_194847377.1">
    <property type="nucleotide sequence ID" value="NZ_JAAEJV010000010.1"/>
</dbReference>
<feature type="domain" description="NB-ARC" evidence="6">
    <location>
        <begin position="337"/>
        <end position="493"/>
    </location>
</feature>
<gene>
    <name evidence="7" type="ORF">NEPTK9_000582</name>
</gene>
<dbReference type="Pfam" id="PF13374">
    <property type="entry name" value="TPR_10"/>
    <property type="match status" value="2"/>
</dbReference>
<dbReference type="SMART" id="SM00028">
    <property type="entry name" value="TPR"/>
    <property type="match status" value="4"/>
</dbReference>
<dbReference type="Pfam" id="PF00931">
    <property type="entry name" value="NB-ARC"/>
    <property type="match status" value="1"/>
</dbReference>
<dbReference type="Gene3D" id="1.25.40.10">
    <property type="entry name" value="Tetratricopeptide repeat domain"/>
    <property type="match status" value="3"/>
</dbReference>
<keyword evidence="1" id="KW-0677">Repeat</keyword>
<dbReference type="SUPFAM" id="SSF48452">
    <property type="entry name" value="TPR-like"/>
    <property type="match status" value="2"/>
</dbReference>
<accession>A0ABS0AZP5</accession>
<protein>
    <recommendedName>
        <fullName evidence="6">NB-ARC domain-containing protein</fullName>
    </recommendedName>
</protein>
<evidence type="ECO:0000256" key="3">
    <source>
        <dbReference type="PROSITE-ProRule" id="PRU00339"/>
    </source>
</evidence>
<dbReference type="InterPro" id="IPR011990">
    <property type="entry name" value="TPR-like_helical_dom_sf"/>
</dbReference>
<organism evidence="7 8">
    <name type="scientific">Candidatus Neptunichlamydia vexilliferae</name>
    <dbReference type="NCBI Taxonomy" id="1651774"/>
    <lineage>
        <taxon>Bacteria</taxon>
        <taxon>Pseudomonadati</taxon>
        <taxon>Chlamydiota</taxon>
        <taxon>Chlamydiia</taxon>
        <taxon>Parachlamydiales</taxon>
        <taxon>Simkaniaceae</taxon>
        <taxon>Candidatus Neptunichlamydia</taxon>
    </lineage>
</organism>
<dbReference type="SUPFAM" id="SSF52540">
    <property type="entry name" value="P-loop containing nucleoside triphosphate hydrolases"/>
    <property type="match status" value="1"/>
</dbReference>
<evidence type="ECO:0000256" key="4">
    <source>
        <dbReference type="SAM" id="Coils"/>
    </source>
</evidence>
<dbReference type="Proteomes" id="UP001194714">
    <property type="component" value="Unassembled WGS sequence"/>
</dbReference>
<feature type="coiled-coil region" evidence="4">
    <location>
        <begin position="895"/>
        <end position="922"/>
    </location>
</feature>
<evidence type="ECO:0000259" key="6">
    <source>
        <dbReference type="Pfam" id="PF00931"/>
    </source>
</evidence>
<dbReference type="PROSITE" id="PS50005">
    <property type="entry name" value="TPR"/>
    <property type="match status" value="1"/>
</dbReference>
<proteinExistence type="predicted"/>
<reference evidence="7 8" key="1">
    <citation type="submission" date="2020-01" db="EMBL/GenBank/DDBJ databases">
        <title>Draft genome sequence of Cand. Neptunochlamydia vexilliferae K9.</title>
        <authorList>
            <person name="Schulz F."/>
            <person name="Koestlbacher S."/>
            <person name="Wascher F."/>
            <person name="Pizzetti I."/>
            <person name="Horn M."/>
        </authorList>
    </citation>
    <scope>NUCLEOTIDE SEQUENCE [LARGE SCALE GENOMIC DNA]</scope>
    <source>
        <strain evidence="7 8">K9</strain>
    </source>
</reference>
<dbReference type="Gene3D" id="2.40.10.10">
    <property type="entry name" value="Trypsin-like serine proteases"/>
    <property type="match status" value="2"/>
</dbReference>
<dbReference type="InterPro" id="IPR009003">
    <property type="entry name" value="Peptidase_S1_PA"/>
</dbReference>
<dbReference type="Pfam" id="PF13424">
    <property type="entry name" value="TPR_12"/>
    <property type="match status" value="1"/>
</dbReference>
<evidence type="ECO:0000256" key="2">
    <source>
        <dbReference type="ARBA" id="ARBA00022803"/>
    </source>
</evidence>
<evidence type="ECO:0000256" key="5">
    <source>
        <dbReference type="SAM" id="MobiDB-lite"/>
    </source>
</evidence>
<sequence length="1070" mass="121518">MSSSSSCSPFNPQIYQIEKPKPPPKTITTTLERDKIHKLSKQKRWVVCQVWPGNSDERGSGCLIGGRLLLTNYHVLPNKKAVEKGQAVFFMVTKQEHPFGISTAKILKIELDPNFPLIQSKNNMPTPTSLPQPVKEGCLDFTIAALKPHPYLSGVQDKVFSIFKKISIKKNDPIHVLQYPHEMDSKTLISGDLKEDTGYITKKNTHDLEHSADTKKGSSGSSIIDKNGNLIALHYQGTCKVHANATKSSLEKSTDRNSLQPQTKNTTLQASRLHYGAQRGVLITQIAASLTAEEKNRIEQEIQNFSIYKSLDGPPKPHTSLTNVQEIHPDFVNREEALKFLEKSLMNSSDPLPKALLHGAGGFGKSEIAIAFANKQKKHFSIIWWIPASSEQETREAYRKLASHLKIPIDIESSTQYIIERVHDALASPSLKKNYLLIFDNATKHPKLPCRGKGSIIITTRNKNLSKLIKNQHHVDSFTRSEGNTLLEKIIGSENPQLKKKLVKALDRIPLSLTQAAYFLKDSQIFTLATYLDYLNKDPGKALKRMEGDERYPNSLYSVWSITQDQLKKSAPEAYEWLQICAYLHPDTIPISYLNTYLKIFKNQKDPFDRALKADEILKKLTGLGILRHNIKTKSHAIHRVRQEILLINMDSYSSPSSSKISMNNGCLNPIAKKSMELLSELTYEVEESVIADWYRLIPWYPHAKSFLKKNLSRLLTKRLINNDLASIHYSLGRVDYIRREYTEAKNHWKKTLEIKKKVAEAKSSYLHNCFFISYGLYSSQVAERRLTHKQNDKKCSSSKSANFLSKKIEYSEKNSCPQPKQLNNFHKYSKDVVEHFVDLANCITNLGHTYCELKKYDKALKSFQKSFNILDFFFNQAPNQELSVAKNNLGYLVLKKGCQKKESLQRAIEQFQEAHNILETIQSSNKPLIATFLRNIGEAFDRSNNLDEAESFYTKAIDCFQEPHSLKARCLHEYGNVLRKKYPKQWTLAKKKYLEAIEIFEICLSTRNCLVIANCLVDLGTLLNESGNIKDARSSLTEALAIKKNILGKNHIDVSAVNKLIAALSSSNY</sequence>
<feature type="region of interest" description="Disordered" evidence="5">
    <location>
        <begin position="1"/>
        <end position="26"/>
    </location>
</feature>
<dbReference type="InterPro" id="IPR027417">
    <property type="entry name" value="P-loop_NTPase"/>
</dbReference>
<keyword evidence="2 3" id="KW-0802">TPR repeat</keyword>
<evidence type="ECO:0000256" key="1">
    <source>
        <dbReference type="ARBA" id="ARBA00022737"/>
    </source>
</evidence>
<keyword evidence="8" id="KW-1185">Reference proteome</keyword>
<evidence type="ECO:0000313" key="7">
    <source>
        <dbReference type="EMBL" id="MBF5059077.1"/>
    </source>
</evidence>